<dbReference type="STRING" id="323097.Nham_0590"/>
<accession>Q1QQL8</accession>
<dbReference type="HOGENOM" id="CLU_2343828_0_0_5"/>
<dbReference type="EMBL" id="CP000319">
    <property type="protein sequence ID" value="ABE61479.1"/>
    <property type="molecule type" value="Genomic_DNA"/>
</dbReference>
<dbReference type="eggNOG" id="ENOG50330JJ">
    <property type="taxonomic scope" value="Bacteria"/>
</dbReference>
<protein>
    <submittedName>
        <fullName evidence="1">Uncharacterized protein</fullName>
    </submittedName>
</protein>
<reference evidence="1 2" key="1">
    <citation type="submission" date="2006-03" db="EMBL/GenBank/DDBJ databases">
        <title>Complete sequence of chromosome of Nitrobacter hamburgensis X14.</title>
        <authorList>
            <consortium name="US DOE Joint Genome Institute"/>
            <person name="Copeland A."/>
            <person name="Lucas S."/>
            <person name="Lapidus A."/>
            <person name="Barry K."/>
            <person name="Detter J.C."/>
            <person name="Glavina del Rio T."/>
            <person name="Hammon N."/>
            <person name="Israni S."/>
            <person name="Dalin E."/>
            <person name="Tice H."/>
            <person name="Pitluck S."/>
            <person name="Chain P."/>
            <person name="Malfatti S."/>
            <person name="Shin M."/>
            <person name="Vergez L."/>
            <person name="Schmutz J."/>
            <person name="Larimer F."/>
            <person name="Land M."/>
            <person name="Hauser L."/>
            <person name="Kyrpides N."/>
            <person name="Ivanova N."/>
            <person name="Ward B."/>
            <person name="Arp D."/>
            <person name="Klotz M."/>
            <person name="Stein L."/>
            <person name="O'Mullan G."/>
            <person name="Starkenburg S."/>
            <person name="Sayavedra L."/>
            <person name="Poret-Peterson A.T."/>
            <person name="Gentry M.E."/>
            <person name="Bruce D."/>
            <person name="Richardson P."/>
        </authorList>
    </citation>
    <scope>NUCLEOTIDE SEQUENCE [LARGE SCALE GENOMIC DNA]</scope>
    <source>
        <strain evidence="2">DSM 10229 / NCIMB 13809 / X14</strain>
    </source>
</reference>
<dbReference type="RefSeq" id="WP_011509183.1">
    <property type="nucleotide sequence ID" value="NC_007964.1"/>
</dbReference>
<evidence type="ECO:0000313" key="1">
    <source>
        <dbReference type="EMBL" id="ABE61479.1"/>
    </source>
</evidence>
<dbReference type="KEGG" id="nha:Nham_0590"/>
<proteinExistence type="predicted"/>
<keyword evidence="2" id="KW-1185">Reference proteome</keyword>
<evidence type="ECO:0000313" key="2">
    <source>
        <dbReference type="Proteomes" id="UP000001953"/>
    </source>
</evidence>
<gene>
    <name evidence="1" type="ordered locus">Nham_0590</name>
</gene>
<dbReference type="AlphaFoldDB" id="Q1QQL8"/>
<organism evidence="1 2">
    <name type="scientific">Nitrobacter hamburgensis (strain DSM 10229 / NCIMB 13809 / X14)</name>
    <dbReference type="NCBI Taxonomy" id="323097"/>
    <lineage>
        <taxon>Bacteria</taxon>
        <taxon>Pseudomonadati</taxon>
        <taxon>Pseudomonadota</taxon>
        <taxon>Alphaproteobacteria</taxon>
        <taxon>Hyphomicrobiales</taxon>
        <taxon>Nitrobacteraceae</taxon>
        <taxon>Nitrobacter</taxon>
    </lineage>
</organism>
<name>Q1QQL8_NITHX</name>
<dbReference type="Proteomes" id="UP000001953">
    <property type="component" value="Chromosome"/>
</dbReference>
<sequence>MVTRAPRGDKGKTAATKTDALRIKLRGRDNAPLSIAEWRDALFEAARQLAQYEPDYRIKTADIYLRIVDENGTQVRINAKNEITIYPYKAAADEHGV</sequence>
<dbReference type="OrthoDB" id="9891102at2"/>